<dbReference type="InterPro" id="IPR036188">
    <property type="entry name" value="FAD/NAD-bd_sf"/>
</dbReference>
<dbReference type="GO" id="GO:0050660">
    <property type="term" value="F:flavin adenine dinucleotide binding"/>
    <property type="evidence" value="ECO:0007669"/>
    <property type="project" value="InterPro"/>
</dbReference>
<feature type="domain" description="Glucose-methanol-choline oxidoreductase N-terminal" evidence="7">
    <location>
        <begin position="273"/>
        <end position="287"/>
    </location>
</feature>
<dbReference type="SUPFAM" id="SSF54373">
    <property type="entry name" value="FAD-linked reductases, C-terminal domain"/>
    <property type="match status" value="1"/>
</dbReference>
<dbReference type="SUPFAM" id="SSF51905">
    <property type="entry name" value="FAD/NAD(P)-binding domain"/>
    <property type="match status" value="1"/>
</dbReference>
<dbReference type="PANTHER" id="PTHR11552">
    <property type="entry name" value="GLUCOSE-METHANOL-CHOLINE GMC OXIDOREDUCTASE"/>
    <property type="match status" value="1"/>
</dbReference>
<feature type="active site" description="Proton acceptor" evidence="5">
    <location>
        <position position="543"/>
    </location>
</feature>
<organism evidence="8 9">
    <name type="scientific">Collybiopsis luxurians FD-317 M1</name>
    <dbReference type="NCBI Taxonomy" id="944289"/>
    <lineage>
        <taxon>Eukaryota</taxon>
        <taxon>Fungi</taxon>
        <taxon>Dikarya</taxon>
        <taxon>Basidiomycota</taxon>
        <taxon>Agaricomycotina</taxon>
        <taxon>Agaricomycetes</taxon>
        <taxon>Agaricomycetidae</taxon>
        <taxon>Agaricales</taxon>
        <taxon>Marasmiineae</taxon>
        <taxon>Omphalotaceae</taxon>
        <taxon>Collybiopsis</taxon>
        <taxon>Collybiopsis luxurians</taxon>
    </lineage>
</organism>
<sequence length="564" mass="60922">MQKRYCSLFSGGTAGNVLANRLTENPGFSVLVLEAGGTNIDAFEIDVPYFCTRPKSQFDWNFTTTEQRGLNNRSVAFPRGFILGGTSSINGMFYTRGSADDYNRFAEVTGDKGWSWDALQDYIALNERWVPPADGHDTKGQFNPSVHSFTGVNSVSLPGFSQSIDSMALEAARELGGIFQYNEDVNSGTPLGFGWLQRTITTQGRRSSSATSYLAPEYVRRKNLHVLLNARTARVLPSPSTNSVGFRVTSKNMNITGPLLQVKASKEVILSAGTIGSPQILLNSGIGNSTFLSEIGISPLVDLPSVGKNLSDQPLVANAFLVDTTQTYDDINRNATVSNKIYAEFNKTRMGPLVDTFANLISYFRANESLTEMYGDPAAGSHTPHIEIYPENGFFLIPPATGNFLTMTTLIVSPASRGSVTINNTNPFASPLIDPGYFSSPFDMAAMRQALQIVFQYLSAPAWDGYVLAPFGLLANITAASSDSILDEYIRGASQTSAHPVGTVAMSAKGADYGVVDPDLKVKGVEGLRVVDASVFPFITSGHTQAPVYIVAERAAAMIKSEWT</sequence>
<dbReference type="InterPro" id="IPR007867">
    <property type="entry name" value="GMC_OxRtase_C"/>
</dbReference>
<dbReference type="Gene3D" id="3.30.560.10">
    <property type="entry name" value="Glucose Oxidase, domain 3"/>
    <property type="match status" value="1"/>
</dbReference>
<protein>
    <recommendedName>
        <fullName evidence="7">Glucose-methanol-choline oxidoreductase N-terminal domain-containing protein</fullName>
    </recommendedName>
</protein>
<dbReference type="InterPro" id="IPR012132">
    <property type="entry name" value="GMC_OxRdtase"/>
</dbReference>
<evidence type="ECO:0000256" key="3">
    <source>
        <dbReference type="ARBA" id="ARBA00022630"/>
    </source>
</evidence>
<keyword evidence="9" id="KW-1185">Reference proteome</keyword>
<proteinExistence type="inferred from homology"/>
<dbReference type="Pfam" id="PF00732">
    <property type="entry name" value="GMC_oxred_N"/>
    <property type="match status" value="1"/>
</dbReference>
<comment type="cofactor">
    <cofactor evidence="1 6">
        <name>FAD</name>
        <dbReference type="ChEBI" id="CHEBI:57692"/>
    </cofactor>
</comment>
<evidence type="ECO:0000256" key="1">
    <source>
        <dbReference type="ARBA" id="ARBA00001974"/>
    </source>
</evidence>
<dbReference type="Pfam" id="PF05199">
    <property type="entry name" value="GMC_oxred_C"/>
    <property type="match status" value="1"/>
</dbReference>
<name>A0A0D0C941_9AGAR</name>
<feature type="active site" description="Proton donor" evidence="5">
    <location>
        <position position="499"/>
    </location>
</feature>
<dbReference type="PROSITE" id="PS00624">
    <property type="entry name" value="GMC_OXRED_2"/>
    <property type="match status" value="1"/>
</dbReference>
<dbReference type="GO" id="GO:0016614">
    <property type="term" value="F:oxidoreductase activity, acting on CH-OH group of donors"/>
    <property type="evidence" value="ECO:0007669"/>
    <property type="project" value="InterPro"/>
</dbReference>
<dbReference type="Gene3D" id="3.50.50.60">
    <property type="entry name" value="FAD/NAD(P)-binding domain"/>
    <property type="match status" value="1"/>
</dbReference>
<evidence type="ECO:0000256" key="4">
    <source>
        <dbReference type="ARBA" id="ARBA00022827"/>
    </source>
</evidence>
<evidence type="ECO:0000259" key="7">
    <source>
        <dbReference type="PROSITE" id="PS00624"/>
    </source>
</evidence>
<evidence type="ECO:0000256" key="5">
    <source>
        <dbReference type="PIRSR" id="PIRSR000137-1"/>
    </source>
</evidence>
<accession>A0A0D0C941</accession>
<dbReference type="PANTHER" id="PTHR11552:SF147">
    <property type="entry name" value="CHOLINE DEHYDROGENASE, MITOCHONDRIAL"/>
    <property type="match status" value="1"/>
</dbReference>
<dbReference type="Proteomes" id="UP000053593">
    <property type="component" value="Unassembled WGS sequence"/>
</dbReference>
<dbReference type="HOGENOM" id="CLU_002865_6_3_1"/>
<gene>
    <name evidence="8" type="ORF">GYMLUDRAFT_227667</name>
</gene>
<dbReference type="InterPro" id="IPR000172">
    <property type="entry name" value="GMC_OxRdtase_N"/>
</dbReference>
<evidence type="ECO:0000313" key="8">
    <source>
        <dbReference type="EMBL" id="KIK58974.1"/>
    </source>
</evidence>
<keyword evidence="3" id="KW-0285">Flavoprotein</keyword>
<evidence type="ECO:0000256" key="6">
    <source>
        <dbReference type="PIRSR" id="PIRSR000137-2"/>
    </source>
</evidence>
<comment type="similarity">
    <text evidence="2">Belongs to the GMC oxidoreductase family.</text>
</comment>
<evidence type="ECO:0000313" key="9">
    <source>
        <dbReference type="Proteomes" id="UP000053593"/>
    </source>
</evidence>
<dbReference type="AlphaFoldDB" id="A0A0D0C941"/>
<reference evidence="8 9" key="1">
    <citation type="submission" date="2014-04" db="EMBL/GenBank/DDBJ databases">
        <title>Evolutionary Origins and Diversification of the Mycorrhizal Mutualists.</title>
        <authorList>
            <consortium name="DOE Joint Genome Institute"/>
            <consortium name="Mycorrhizal Genomics Consortium"/>
            <person name="Kohler A."/>
            <person name="Kuo A."/>
            <person name="Nagy L.G."/>
            <person name="Floudas D."/>
            <person name="Copeland A."/>
            <person name="Barry K.W."/>
            <person name="Cichocki N."/>
            <person name="Veneault-Fourrey C."/>
            <person name="LaButti K."/>
            <person name="Lindquist E.A."/>
            <person name="Lipzen A."/>
            <person name="Lundell T."/>
            <person name="Morin E."/>
            <person name="Murat C."/>
            <person name="Riley R."/>
            <person name="Ohm R."/>
            <person name="Sun H."/>
            <person name="Tunlid A."/>
            <person name="Henrissat B."/>
            <person name="Grigoriev I.V."/>
            <person name="Hibbett D.S."/>
            <person name="Martin F."/>
        </authorList>
    </citation>
    <scope>NUCLEOTIDE SEQUENCE [LARGE SCALE GENOMIC DNA]</scope>
    <source>
        <strain evidence="8 9">FD-317 M1</strain>
    </source>
</reference>
<feature type="binding site" evidence="6">
    <location>
        <position position="86"/>
    </location>
    <ligand>
        <name>FAD</name>
        <dbReference type="ChEBI" id="CHEBI:57692"/>
    </ligand>
</feature>
<keyword evidence="4 6" id="KW-0274">FAD</keyword>
<dbReference type="PIRSF" id="PIRSF000137">
    <property type="entry name" value="Alcohol_oxidase"/>
    <property type="match status" value="1"/>
</dbReference>
<dbReference type="EMBL" id="KN834782">
    <property type="protein sequence ID" value="KIK58974.1"/>
    <property type="molecule type" value="Genomic_DNA"/>
</dbReference>
<evidence type="ECO:0000256" key="2">
    <source>
        <dbReference type="ARBA" id="ARBA00010790"/>
    </source>
</evidence>
<dbReference type="OrthoDB" id="269227at2759"/>